<comment type="similarity">
    <text evidence="1">Belongs to the UPF0545 family.</text>
</comment>
<reference evidence="6" key="3">
    <citation type="submission" date="2015-06" db="UniProtKB">
        <authorList>
            <consortium name="EnsemblMetazoa"/>
        </authorList>
    </citation>
    <scope>IDENTIFICATION</scope>
</reference>
<dbReference type="Proteomes" id="UP000014760">
    <property type="component" value="Unassembled WGS sequence"/>
</dbReference>
<accession>R7TH32</accession>
<dbReference type="STRING" id="283909.R7TH32"/>
<dbReference type="Pfam" id="PF11326">
    <property type="entry name" value="PANTS-like"/>
    <property type="match status" value="1"/>
</dbReference>
<dbReference type="HOGENOM" id="CLU_130047_0_0_1"/>
<protein>
    <recommendedName>
        <fullName evidence="3">Synaptic plasticity regulator PANTS</fullName>
    </recommendedName>
    <alternativeName>
        <fullName evidence="4">Plasticity-associated neural transcript short</fullName>
    </alternativeName>
</protein>
<dbReference type="PANTHER" id="PTHR28052:SF1">
    <property type="entry name" value="UPF0545 PROTEIN C22ORF39"/>
    <property type="match status" value="1"/>
</dbReference>
<dbReference type="AlphaFoldDB" id="R7TH32"/>
<evidence type="ECO:0000256" key="2">
    <source>
        <dbReference type="ARBA" id="ARBA00043942"/>
    </source>
</evidence>
<dbReference type="InterPro" id="IPR021475">
    <property type="entry name" value="Pants/Emi1-like"/>
</dbReference>
<sequence>MEKQTPQEDDEIHPDFWMYRPCGVYLDEFVECTSWKARYHQRYVDGKEADCSKWKKDHENCIAFRDKKSYEALESLLASEKERRAKRLEGAKGNTVWEYRTSPPENWAAPLPPHLQKIPINLQPGSSSCVIS</sequence>
<dbReference type="OrthoDB" id="5946508at2759"/>
<dbReference type="GO" id="GO:0043083">
    <property type="term" value="C:synaptic cleft"/>
    <property type="evidence" value="ECO:0007669"/>
    <property type="project" value="UniProtKB-SubCell"/>
</dbReference>
<dbReference type="EnsemblMetazoa" id="CapteT220107">
    <property type="protein sequence ID" value="CapteP220107"/>
    <property type="gene ID" value="CapteG220107"/>
</dbReference>
<organism evidence="5">
    <name type="scientific">Capitella teleta</name>
    <name type="common">Polychaete worm</name>
    <dbReference type="NCBI Taxonomy" id="283909"/>
    <lineage>
        <taxon>Eukaryota</taxon>
        <taxon>Metazoa</taxon>
        <taxon>Spiralia</taxon>
        <taxon>Lophotrochozoa</taxon>
        <taxon>Annelida</taxon>
        <taxon>Polychaeta</taxon>
        <taxon>Sedentaria</taxon>
        <taxon>Scolecida</taxon>
        <taxon>Capitellidae</taxon>
        <taxon>Capitella</taxon>
    </lineage>
</organism>
<gene>
    <name evidence="5" type="ORF">CAPTEDRAFT_220107</name>
</gene>
<reference evidence="7" key="1">
    <citation type="submission" date="2012-12" db="EMBL/GenBank/DDBJ databases">
        <authorList>
            <person name="Hellsten U."/>
            <person name="Grimwood J."/>
            <person name="Chapman J.A."/>
            <person name="Shapiro H."/>
            <person name="Aerts A."/>
            <person name="Otillar R.P."/>
            <person name="Terry A.Y."/>
            <person name="Boore J.L."/>
            <person name="Simakov O."/>
            <person name="Marletaz F."/>
            <person name="Cho S.-J."/>
            <person name="Edsinger-Gonzales E."/>
            <person name="Havlak P."/>
            <person name="Kuo D.-H."/>
            <person name="Larsson T."/>
            <person name="Lv J."/>
            <person name="Arendt D."/>
            <person name="Savage R."/>
            <person name="Osoegawa K."/>
            <person name="de Jong P."/>
            <person name="Lindberg D.R."/>
            <person name="Seaver E.C."/>
            <person name="Weisblat D.A."/>
            <person name="Putnam N.H."/>
            <person name="Grigoriev I.V."/>
            <person name="Rokhsar D.S."/>
        </authorList>
    </citation>
    <scope>NUCLEOTIDE SEQUENCE</scope>
    <source>
        <strain evidence="7">I ESC-2004</strain>
    </source>
</reference>
<evidence type="ECO:0000256" key="3">
    <source>
        <dbReference type="ARBA" id="ARBA00044072"/>
    </source>
</evidence>
<proteinExistence type="inferred from homology"/>
<evidence type="ECO:0000313" key="6">
    <source>
        <dbReference type="EnsemblMetazoa" id="CapteP220107"/>
    </source>
</evidence>
<comment type="subcellular location">
    <subcellularLocation>
        <location evidence="2">Synaptic cleft</location>
    </subcellularLocation>
</comment>
<dbReference type="PANTHER" id="PTHR28052">
    <property type="entry name" value="UPF0545 PROTEIN C22ORF39"/>
    <property type="match status" value="1"/>
</dbReference>
<dbReference type="FunCoup" id="R7TH32">
    <property type="interactions" value="56"/>
</dbReference>
<evidence type="ECO:0000256" key="1">
    <source>
        <dbReference type="ARBA" id="ARBA00006412"/>
    </source>
</evidence>
<dbReference type="EMBL" id="KB310740">
    <property type="protein sequence ID" value="ELT90876.1"/>
    <property type="molecule type" value="Genomic_DNA"/>
</dbReference>
<reference evidence="5 7" key="2">
    <citation type="journal article" date="2013" name="Nature">
        <title>Insights into bilaterian evolution from three spiralian genomes.</title>
        <authorList>
            <person name="Simakov O."/>
            <person name="Marletaz F."/>
            <person name="Cho S.J."/>
            <person name="Edsinger-Gonzales E."/>
            <person name="Havlak P."/>
            <person name="Hellsten U."/>
            <person name="Kuo D.H."/>
            <person name="Larsson T."/>
            <person name="Lv J."/>
            <person name="Arendt D."/>
            <person name="Savage R."/>
            <person name="Osoegawa K."/>
            <person name="de Jong P."/>
            <person name="Grimwood J."/>
            <person name="Chapman J.A."/>
            <person name="Shapiro H."/>
            <person name="Aerts A."/>
            <person name="Otillar R.P."/>
            <person name="Terry A.Y."/>
            <person name="Boore J.L."/>
            <person name="Grigoriev I.V."/>
            <person name="Lindberg D.R."/>
            <person name="Seaver E.C."/>
            <person name="Weisblat D.A."/>
            <person name="Putnam N.H."/>
            <person name="Rokhsar D.S."/>
        </authorList>
    </citation>
    <scope>NUCLEOTIDE SEQUENCE</scope>
    <source>
        <strain evidence="5 7">I ESC-2004</strain>
    </source>
</reference>
<evidence type="ECO:0000313" key="5">
    <source>
        <dbReference type="EMBL" id="ELT90876.1"/>
    </source>
</evidence>
<dbReference type="EMBL" id="AMQN01014094">
    <property type="status" value="NOT_ANNOTATED_CDS"/>
    <property type="molecule type" value="Genomic_DNA"/>
</dbReference>
<keyword evidence="7" id="KW-1185">Reference proteome</keyword>
<name>R7TH32_CAPTE</name>
<evidence type="ECO:0000313" key="7">
    <source>
        <dbReference type="Proteomes" id="UP000014760"/>
    </source>
</evidence>
<dbReference type="OMA" id="CHLYKDE"/>
<evidence type="ECO:0000256" key="4">
    <source>
        <dbReference type="ARBA" id="ARBA00044235"/>
    </source>
</evidence>